<evidence type="ECO:0000313" key="1">
    <source>
        <dbReference type="EMBL" id="MEM5286600.1"/>
    </source>
</evidence>
<name>A0ABU9QBC8_9BURK</name>
<organism evidence="1 2">
    <name type="scientific">Paraburkholderia sabiae</name>
    <dbReference type="NCBI Taxonomy" id="273251"/>
    <lineage>
        <taxon>Bacteria</taxon>
        <taxon>Pseudomonadati</taxon>
        <taxon>Pseudomonadota</taxon>
        <taxon>Betaproteobacteria</taxon>
        <taxon>Burkholderiales</taxon>
        <taxon>Burkholderiaceae</taxon>
        <taxon>Paraburkholderia</taxon>
    </lineage>
</organism>
<keyword evidence="2" id="KW-1185">Reference proteome</keyword>
<comment type="caution">
    <text evidence="1">The sequence shown here is derived from an EMBL/GenBank/DDBJ whole genome shotgun (WGS) entry which is preliminary data.</text>
</comment>
<evidence type="ECO:0008006" key="3">
    <source>
        <dbReference type="Google" id="ProtNLM"/>
    </source>
</evidence>
<gene>
    <name evidence="1" type="ORF">V4C55_12835</name>
</gene>
<dbReference type="RefSeq" id="WP_201650402.1">
    <property type="nucleotide sequence ID" value="NZ_CAJHCS010000008.1"/>
</dbReference>
<accession>A0ABU9QBC8</accession>
<evidence type="ECO:0000313" key="2">
    <source>
        <dbReference type="Proteomes" id="UP001494588"/>
    </source>
</evidence>
<protein>
    <recommendedName>
        <fullName evidence="3">DUF1273 domain-containing protein</fullName>
    </recommendedName>
</protein>
<reference evidence="1 2" key="1">
    <citation type="submission" date="2024-01" db="EMBL/GenBank/DDBJ databases">
        <title>The diversity of rhizobia nodulating Mimosa spp. in eleven states of Brazil covering several biomes is determined by host plant, location, and edaphic factors.</title>
        <authorList>
            <person name="Rouws L."/>
            <person name="Barauna A."/>
            <person name="Beukes C."/>
            <person name="De Faria S.M."/>
            <person name="Gross E."/>
            <person name="Dos Reis Junior F.B."/>
            <person name="Simon M."/>
            <person name="Maluk M."/>
            <person name="Odee D.W."/>
            <person name="Kenicer G."/>
            <person name="Young J.P.W."/>
            <person name="Reis V.M."/>
            <person name="Zilli J."/>
            <person name="James E.K."/>
        </authorList>
    </citation>
    <scope>NUCLEOTIDE SEQUENCE [LARGE SCALE GENOMIC DNA]</scope>
    <source>
        <strain evidence="1 2">JPY77</strain>
    </source>
</reference>
<proteinExistence type="predicted"/>
<dbReference type="Proteomes" id="UP001494588">
    <property type="component" value="Unassembled WGS sequence"/>
</dbReference>
<dbReference type="EMBL" id="JAZHGC010000009">
    <property type="protein sequence ID" value="MEM5286600.1"/>
    <property type="molecule type" value="Genomic_DNA"/>
</dbReference>
<dbReference type="Gene3D" id="3.40.50.450">
    <property type="match status" value="1"/>
</dbReference>
<sequence length="188" mass="20584">MPKTALRRAFLFSGHMIDAPDRAQPRFPPQYEPRVAAEIGRILDLFEPTADDVAIGSGACGSDILFGEAMIARGVPLRLHLPFDEAVFIEKSVRFAGEQWVERYRGLVKQAVTLAAPDQLGPLRAGDDPYERANLWMLAEAQRLADGQVVFLCVWDGQGADGPGGTKHMVDVVQEGGGEVEWIDIRGL</sequence>